<protein>
    <recommendedName>
        <fullName evidence="3">BHLH domain-containing protein</fullName>
    </recommendedName>
</protein>
<feature type="coiled-coil region" evidence="1">
    <location>
        <begin position="342"/>
        <end position="376"/>
    </location>
</feature>
<keyword evidence="5" id="KW-1185">Reference proteome</keyword>
<organism evidence="4 5">
    <name type="scientific">Remersonia thermophila</name>
    <dbReference type="NCBI Taxonomy" id="72144"/>
    <lineage>
        <taxon>Eukaryota</taxon>
        <taxon>Fungi</taxon>
        <taxon>Dikarya</taxon>
        <taxon>Ascomycota</taxon>
        <taxon>Pezizomycotina</taxon>
        <taxon>Sordariomycetes</taxon>
        <taxon>Sordariomycetidae</taxon>
        <taxon>Sordariales</taxon>
        <taxon>Sordariales incertae sedis</taxon>
        <taxon>Remersonia</taxon>
    </lineage>
</organism>
<accession>A0ABR4DA06</accession>
<dbReference type="Pfam" id="PF00010">
    <property type="entry name" value="HLH"/>
    <property type="match status" value="1"/>
</dbReference>
<name>A0ABR4DA06_9PEZI</name>
<dbReference type="PANTHER" id="PTHR47336">
    <property type="entry name" value="TRANSCRIPTION FACTOR HMS1-RELATED"/>
    <property type="match status" value="1"/>
</dbReference>
<evidence type="ECO:0000259" key="3">
    <source>
        <dbReference type="PROSITE" id="PS50888"/>
    </source>
</evidence>
<dbReference type="SUPFAM" id="SSF47459">
    <property type="entry name" value="HLH, helix-loop-helix DNA-binding domain"/>
    <property type="match status" value="1"/>
</dbReference>
<dbReference type="PROSITE" id="PS50888">
    <property type="entry name" value="BHLH"/>
    <property type="match status" value="1"/>
</dbReference>
<evidence type="ECO:0000313" key="4">
    <source>
        <dbReference type="EMBL" id="KAL2267187.1"/>
    </source>
</evidence>
<sequence length="393" mass="41634">MEEVKASIPEGEKSSSVSPLTPSSDVMDSWASTAPSLGSAGPAYPIPALIDDTLWGYFCAGRSASGLHANTLGSMEPWQTLESTPALEARDVAVPPMTPGSWLHQTTGLVSPPISTVGLLADPMLSHLTGSARLRPSWSSEPAAVTTAAFSAATPIPQDNLDDPIPKAIKTEPRAQSQPRRPNVQLRTAARKKATKASRSSPLSATSTQKNSCSSSPSPTSQPSSTSPSTRDGGGGGDDDDDDNDDGRRLDNDGLTPEARRARHNHNRVEKHYRRRLNVQFARLLDVLMLPVPPARAPSIESATTVKRGRAGGGNGLGGVDAGGARGGDGFDEKRISKAEVLELAARRIRELEKDKEALVRERKELVRNLEVLMMAGTVGRGGVVTCFGGKQR</sequence>
<dbReference type="InterPro" id="IPR011598">
    <property type="entry name" value="bHLH_dom"/>
</dbReference>
<dbReference type="InterPro" id="IPR036638">
    <property type="entry name" value="HLH_DNA-bd_sf"/>
</dbReference>
<feature type="compositionally biased region" description="Gly residues" evidence="2">
    <location>
        <begin position="311"/>
        <end position="325"/>
    </location>
</feature>
<evidence type="ECO:0000313" key="5">
    <source>
        <dbReference type="Proteomes" id="UP001600064"/>
    </source>
</evidence>
<keyword evidence="1" id="KW-0175">Coiled coil</keyword>
<feature type="compositionally biased region" description="Low complexity" evidence="2">
    <location>
        <begin position="14"/>
        <end position="24"/>
    </location>
</feature>
<dbReference type="Proteomes" id="UP001600064">
    <property type="component" value="Unassembled WGS sequence"/>
</dbReference>
<dbReference type="PANTHER" id="PTHR47336:SF2">
    <property type="entry name" value="TRANSCRIPTION FACTOR HMS1-RELATED"/>
    <property type="match status" value="1"/>
</dbReference>
<dbReference type="EMBL" id="JAZGUE010000004">
    <property type="protein sequence ID" value="KAL2267187.1"/>
    <property type="molecule type" value="Genomic_DNA"/>
</dbReference>
<feature type="domain" description="BHLH" evidence="3">
    <location>
        <begin position="261"/>
        <end position="352"/>
    </location>
</feature>
<feature type="region of interest" description="Disordered" evidence="2">
    <location>
        <begin position="303"/>
        <end position="325"/>
    </location>
</feature>
<evidence type="ECO:0000256" key="1">
    <source>
        <dbReference type="SAM" id="Coils"/>
    </source>
</evidence>
<dbReference type="GeneID" id="98125600"/>
<dbReference type="SMART" id="SM00353">
    <property type="entry name" value="HLH"/>
    <property type="match status" value="1"/>
</dbReference>
<proteinExistence type="predicted"/>
<dbReference type="RefSeq" id="XP_070865914.1">
    <property type="nucleotide sequence ID" value="XM_071010956.1"/>
</dbReference>
<feature type="region of interest" description="Disordered" evidence="2">
    <location>
        <begin position="1"/>
        <end position="28"/>
    </location>
</feature>
<evidence type="ECO:0000256" key="2">
    <source>
        <dbReference type="SAM" id="MobiDB-lite"/>
    </source>
</evidence>
<feature type="compositionally biased region" description="Low complexity" evidence="2">
    <location>
        <begin position="197"/>
        <end position="230"/>
    </location>
</feature>
<dbReference type="Gene3D" id="4.10.280.10">
    <property type="entry name" value="Helix-loop-helix DNA-binding domain"/>
    <property type="match status" value="1"/>
</dbReference>
<comment type="caution">
    <text evidence="4">The sequence shown here is derived from an EMBL/GenBank/DDBJ whole genome shotgun (WGS) entry which is preliminary data.</text>
</comment>
<feature type="region of interest" description="Disordered" evidence="2">
    <location>
        <begin position="154"/>
        <end position="269"/>
    </location>
</feature>
<reference evidence="4 5" key="1">
    <citation type="journal article" date="2024" name="Commun. Biol.">
        <title>Comparative genomic analysis of thermophilic fungi reveals convergent evolutionary adaptations and gene losses.</title>
        <authorList>
            <person name="Steindorff A.S."/>
            <person name="Aguilar-Pontes M.V."/>
            <person name="Robinson A.J."/>
            <person name="Andreopoulos B."/>
            <person name="LaButti K."/>
            <person name="Kuo A."/>
            <person name="Mondo S."/>
            <person name="Riley R."/>
            <person name="Otillar R."/>
            <person name="Haridas S."/>
            <person name="Lipzen A."/>
            <person name="Grimwood J."/>
            <person name="Schmutz J."/>
            <person name="Clum A."/>
            <person name="Reid I.D."/>
            <person name="Moisan M.C."/>
            <person name="Butler G."/>
            <person name="Nguyen T.T.M."/>
            <person name="Dewar K."/>
            <person name="Conant G."/>
            <person name="Drula E."/>
            <person name="Henrissat B."/>
            <person name="Hansel C."/>
            <person name="Singer S."/>
            <person name="Hutchinson M.I."/>
            <person name="de Vries R.P."/>
            <person name="Natvig D.O."/>
            <person name="Powell A.J."/>
            <person name="Tsang A."/>
            <person name="Grigoriev I.V."/>
        </authorList>
    </citation>
    <scope>NUCLEOTIDE SEQUENCE [LARGE SCALE GENOMIC DNA]</scope>
    <source>
        <strain evidence="4 5">ATCC 22073</strain>
    </source>
</reference>
<dbReference type="InterPro" id="IPR052099">
    <property type="entry name" value="Regulatory_TF_Diverse"/>
</dbReference>
<gene>
    <name evidence="4" type="ORF">VTJ83DRAFT_4464</name>
</gene>